<evidence type="ECO:0000313" key="2">
    <source>
        <dbReference type="Proteomes" id="UP001144978"/>
    </source>
</evidence>
<protein>
    <submittedName>
        <fullName evidence="1">Uncharacterized protein</fullName>
    </submittedName>
</protein>
<dbReference type="Proteomes" id="UP001144978">
    <property type="component" value="Unassembled WGS sequence"/>
</dbReference>
<name>A0ACC1N0W4_9APHY</name>
<reference evidence="1" key="1">
    <citation type="submission" date="2022-08" db="EMBL/GenBank/DDBJ databases">
        <title>Genome Sequence of Pycnoporus sanguineus.</title>
        <authorList>
            <person name="Buettner E."/>
        </authorList>
    </citation>
    <scope>NUCLEOTIDE SEQUENCE</scope>
    <source>
        <strain evidence="1">CG-C14</strain>
    </source>
</reference>
<gene>
    <name evidence="1" type="ORF">NUW54_g12220</name>
</gene>
<comment type="caution">
    <text evidence="1">The sequence shown here is derived from an EMBL/GenBank/DDBJ whole genome shotgun (WGS) entry which is preliminary data.</text>
</comment>
<organism evidence="1 2">
    <name type="scientific">Trametes sanguinea</name>
    <dbReference type="NCBI Taxonomy" id="158606"/>
    <lineage>
        <taxon>Eukaryota</taxon>
        <taxon>Fungi</taxon>
        <taxon>Dikarya</taxon>
        <taxon>Basidiomycota</taxon>
        <taxon>Agaricomycotina</taxon>
        <taxon>Agaricomycetes</taxon>
        <taxon>Polyporales</taxon>
        <taxon>Polyporaceae</taxon>
        <taxon>Trametes</taxon>
    </lineage>
</organism>
<accession>A0ACC1N0W4</accession>
<proteinExistence type="predicted"/>
<sequence>MRELHDDYGLDAQTHRPFPATPSGSSTQRLCDDLHETPPIFLLKWPRKLSPRRWTSPASTPRLVSARRPLRPSSAAVPSPNAFDRADSPHIPPVEPMGAPSHIPSSSSSNAASKMPSGKERVSDSGIEMADVDMLYTHDIAERAKLRTRARTQSKTKDKAQETSIVDDDVIELSTDDDELSILPKAKTKAKPKPRPRKVAAAPPEEGTSSAAARGKANISVVVPPRKRTKTTTANPDPGFESDVNTIPMPTSDFLEPAHIPTTHSSQLPPSDPPPSTSSSARTHPRTSQESRVAHA</sequence>
<keyword evidence="2" id="KW-1185">Reference proteome</keyword>
<evidence type="ECO:0000313" key="1">
    <source>
        <dbReference type="EMBL" id="KAJ2972643.1"/>
    </source>
</evidence>
<dbReference type="EMBL" id="JANSHE010005111">
    <property type="protein sequence ID" value="KAJ2972643.1"/>
    <property type="molecule type" value="Genomic_DNA"/>
</dbReference>